<keyword evidence="3" id="KW-1185">Reference proteome</keyword>
<reference evidence="2 3" key="1">
    <citation type="submission" date="2018-10" db="EMBL/GenBank/DDBJ databases">
        <title>A high-quality apple genome assembly.</title>
        <authorList>
            <person name="Hu J."/>
        </authorList>
    </citation>
    <scope>NUCLEOTIDE SEQUENCE [LARGE SCALE GENOMIC DNA]</scope>
    <source>
        <strain evidence="3">cv. HFTH1</strain>
        <tissue evidence="2">Young leaf</tissue>
    </source>
</reference>
<dbReference type="InterPro" id="IPR028356">
    <property type="entry name" value="UDPglc_DH_euk"/>
</dbReference>
<dbReference type="GO" id="GO:0006024">
    <property type="term" value="P:glycosaminoglycan biosynthetic process"/>
    <property type="evidence" value="ECO:0007669"/>
    <property type="project" value="TreeGrafter"/>
</dbReference>
<evidence type="ECO:0000256" key="1">
    <source>
        <dbReference type="ARBA" id="ARBA00047473"/>
    </source>
</evidence>
<gene>
    <name evidence="2" type="ORF">DVH24_016130</name>
</gene>
<evidence type="ECO:0000313" key="2">
    <source>
        <dbReference type="EMBL" id="RXH94063.1"/>
    </source>
</evidence>
<comment type="catalytic activity">
    <reaction evidence="1">
        <text>UDP-alpha-D-glucose + 2 NAD(+) + H2O = UDP-alpha-D-glucuronate + 2 NADH + 3 H(+)</text>
        <dbReference type="Rhea" id="RHEA:23596"/>
        <dbReference type="ChEBI" id="CHEBI:15377"/>
        <dbReference type="ChEBI" id="CHEBI:15378"/>
        <dbReference type="ChEBI" id="CHEBI:57540"/>
        <dbReference type="ChEBI" id="CHEBI:57945"/>
        <dbReference type="ChEBI" id="CHEBI:58052"/>
        <dbReference type="ChEBI" id="CHEBI:58885"/>
        <dbReference type="EC" id="1.1.1.22"/>
    </reaction>
</comment>
<accession>A0A498JJU5</accession>
<dbReference type="Gene3D" id="3.40.50.720">
    <property type="entry name" value="NAD(P)-binding Rossmann-like Domain"/>
    <property type="match status" value="2"/>
</dbReference>
<dbReference type="PANTHER" id="PTHR11374">
    <property type="entry name" value="UDP-GLUCOSE DEHYDROGENASE/UDP-MANNAC DEHYDROGENASE"/>
    <property type="match status" value="1"/>
</dbReference>
<dbReference type="Proteomes" id="UP000290289">
    <property type="component" value="Chromosome 7"/>
</dbReference>
<evidence type="ECO:0000313" key="3">
    <source>
        <dbReference type="Proteomes" id="UP000290289"/>
    </source>
</evidence>
<dbReference type="GO" id="GO:0003979">
    <property type="term" value="F:UDP-glucose 6-dehydrogenase activity"/>
    <property type="evidence" value="ECO:0007669"/>
    <property type="project" value="UniProtKB-EC"/>
</dbReference>
<sequence>MVHTNFEDVEEVIRMDRRVGLHIDSNLGIGEQCLTNDLYYYKYILHHYGLKEDSEVVHKIIKLNGESTTRREDIVRSLLWRAVFNKRVEIVVEAHRAWEGAHAIVFFVDSYEFEELPWGDIHETMGKPPFIFVGCNLNLNTVRTLGFNQT</sequence>
<dbReference type="GO" id="GO:0005634">
    <property type="term" value="C:nucleus"/>
    <property type="evidence" value="ECO:0007669"/>
    <property type="project" value="TreeGrafter"/>
</dbReference>
<organism evidence="2 3">
    <name type="scientific">Malus domestica</name>
    <name type="common">Apple</name>
    <name type="synonym">Pyrus malus</name>
    <dbReference type="NCBI Taxonomy" id="3750"/>
    <lineage>
        <taxon>Eukaryota</taxon>
        <taxon>Viridiplantae</taxon>
        <taxon>Streptophyta</taxon>
        <taxon>Embryophyta</taxon>
        <taxon>Tracheophyta</taxon>
        <taxon>Spermatophyta</taxon>
        <taxon>Magnoliopsida</taxon>
        <taxon>eudicotyledons</taxon>
        <taxon>Gunneridae</taxon>
        <taxon>Pentapetalae</taxon>
        <taxon>rosids</taxon>
        <taxon>fabids</taxon>
        <taxon>Rosales</taxon>
        <taxon>Rosaceae</taxon>
        <taxon>Amygdaloideae</taxon>
        <taxon>Maleae</taxon>
        <taxon>Malus</taxon>
    </lineage>
</organism>
<dbReference type="PANTHER" id="PTHR11374:SF3">
    <property type="entry name" value="UDP-GLUCOSE 6-DEHYDROGENASE"/>
    <property type="match status" value="1"/>
</dbReference>
<dbReference type="EMBL" id="RDQH01000333">
    <property type="protein sequence ID" value="RXH94063.1"/>
    <property type="molecule type" value="Genomic_DNA"/>
</dbReference>
<comment type="caution">
    <text evidence="2">The sequence shown here is derived from an EMBL/GenBank/DDBJ whole genome shotgun (WGS) entry which is preliminary data.</text>
</comment>
<name>A0A498JJU5_MALDO</name>
<dbReference type="AlphaFoldDB" id="A0A498JJU5"/>
<proteinExistence type="predicted"/>
<protein>
    <submittedName>
        <fullName evidence="2">Uncharacterized protein</fullName>
    </submittedName>
</protein>